<sequence>MSWAQSVTQCIQSGGTLASVEDLAESNFLAEQADLHTSKTSGFWIGIYRNADGSLLWQDNSAFDFVNWGEEEPSMEQLDYCVQLSASSGYWSAIPCSSEKGFICKKPKSTLLITLYLFTDAKKDKEHGQSTVWILTLVVIILVAMGFMAYFLFKIKNQSETQRAVRQYSTLLEHSSNLPGGDDDNDPASNKEKDEHSII</sequence>
<dbReference type="Gene3D" id="3.10.100.10">
    <property type="entry name" value="Mannose-Binding Protein A, subunit A"/>
    <property type="match status" value="1"/>
</dbReference>
<dbReference type="AlphaFoldDB" id="A0A7K7LEK7"/>
<reference evidence="4 5" key="1">
    <citation type="submission" date="2019-09" db="EMBL/GenBank/DDBJ databases">
        <title>Bird 10,000 Genomes (B10K) Project - Family phase.</title>
        <authorList>
            <person name="Zhang G."/>
        </authorList>
    </citation>
    <scope>NUCLEOTIDE SEQUENCE [LARGE SCALE GENOMIC DNA]</scope>
    <source>
        <strain evidence="4">OUT-0051</strain>
        <tissue evidence="4">Kidney</tissue>
    </source>
</reference>
<evidence type="ECO:0000313" key="4">
    <source>
        <dbReference type="EMBL" id="NWZ29106.1"/>
    </source>
</evidence>
<dbReference type="SMART" id="SM00034">
    <property type="entry name" value="CLECT"/>
    <property type="match status" value="1"/>
</dbReference>
<proteinExistence type="predicted"/>
<feature type="domain" description="C-type lectin" evidence="3">
    <location>
        <begin position="1"/>
        <end position="105"/>
    </location>
</feature>
<dbReference type="CDD" id="cd00037">
    <property type="entry name" value="CLECT"/>
    <property type="match status" value="1"/>
</dbReference>
<feature type="non-terminal residue" evidence="4">
    <location>
        <position position="1"/>
    </location>
</feature>
<dbReference type="InterPro" id="IPR050111">
    <property type="entry name" value="C-type_lectin/snaclec_domain"/>
</dbReference>
<dbReference type="PROSITE" id="PS50041">
    <property type="entry name" value="C_TYPE_LECTIN_2"/>
    <property type="match status" value="1"/>
</dbReference>
<dbReference type="SUPFAM" id="SSF56436">
    <property type="entry name" value="C-type lectin-like"/>
    <property type="match status" value="1"/>
</dbReference>
<keyword evidence="2" id="KW-0472">Membrane</keyword>
<dbReference type="InterPro" id="IPR016187">
    <property type="entry name" value="CTDL_fold"/>
</dbReference>
<comment type="caution">
    <text evidence="4">The sequence shown here is derived from an EMBL/GenBank/DDBJ whole genome shotgun (WGS) entry which is preliminary data.</text>
</comment>
<feature type="transmembrane region" description="Helical" evidence="2">
    <location>
        <begin position="132"/>
        <end position="153"/>
    </location>
</feature>
<accession>A0A7K7LEK7</accession>
<protein>
    <submittedName>
        <fullName evidence="4">MRC1 protein</fullName>
    </submittedName>
</protein>
<feature type="region of interest" description="Disordered" evidence="1">
    <location>
        <begin position="174"/>
        <end position="199"/>
    </location>
</feature>
<dbReference type="InterPro" id="IPR001304">
    <property type="entry name" value="C-type_lectin-like"/>
</dbReference>
<organism evidence="4 5">
    <name type="scientific">Asarcornis scutulata</name>
    <dbReference type="NCBI Taxonomy" id="75869"/>
    <lineage>
        <taxon>Eukaryota</taxon>
        <taxon>Metazoa</taxon>
        <taxon>Chordata</taxon>
        <taxon>Craniata</taxon>
        <taxon>Vertebrata</taxon>
        <taxon>Euteleostomi</taxon>
        <taxon>Archelosauria</taxon>
        <taxon>Archosauria</taxon>
        <taxon>Dinosauria</taxon>
        <taxon>Saurischia</taxon>
        <taxon>Theropoda</taxon>
        <taxon>Coelurosauria</taxon>
        <taxon>Aves</taxon>
        <taxon>Neognathae</taxon>
        <taxon>Galloanserae</taxon>
        <taxon>Anseriformes</taxon>
        <taxon>Anatidae</taxon>
        <taxon>Anatinae</taxon>
        <taxon>Asarcornis</taxon>
    </lineage>
</organism>
<evidence type="ECO:0000256" key="2">
    <source>
        <dbReference type="SAM" id="Phobius"/>
    </source>
</evidence>
<feature type="non-terminal residue" evidence="4">
    <location>
        <position position="199"/>
    </location>
</feature>
<keyword evidence="2" id="KW-0812">Transmembrane</keyword>
<gene>
    <name evidence="4" type="primary">Mrc1_3</name>
    <name evidence="4" type="ORF">ASASCU_R13089</name>
</gene>
<keyword evidence="2" id="KW-1133">Transmembrane helix</keyword>
<evidence type="ECO:0000259" key="3">
    <source>
        <dbReference type="PROSITE" id="PS50041"/>
    </source>
</evidence>
<name>A0A7K7LEK7_9AVES</name>
<dbReference type="Proteomes" id="UP000525565">
    <property type="component" value="Unassembled WGS sequence"/>
</dbReference>
<dbReference type="Pfam" id="PF00059">
    <property type="entry name" value="Lectin_C"/>
    <property type="match status" value="1"/>
</dbReference>
<dbReference type="PANTHER" id="PTHR22803">
    <property type="entry name" value="MANNOSE, PHOSPHOLIPASE, LECTIN RECEPTOR RELATED"/>
    <property type="match status" value="1"/>
</dbReference>
<evidence type="ECO:0000313" key="5">
    <source>
        <dbReference type="Proteomes" id="UP000525565"/>
    </source>
</evidence>
<evidence type="ECO:0000256" key="1">
    <source>
        <dbReference type="SAM" id="MobiDB-lite"/>
    </source>
</evidence>
<dbReference type="EMBL" id="VZSO01000602">
    <property type="protein sequence ID" value="NWZ29106.1"/>
    <property type="molecule type" value="Genomic_DNA"/>
</dbReference>
<feature type="compositionally biased region" description="Basic and acidic residues" evidence="1">
    <location>
        <begin position="189"/>
        <end position="199"/>
    </location>
</feature>
<dbReference type="InterPro" id="IPR016186">
    <property type="entry name" value="C-type_lectin-like/link_sf"/>
</dbReference>
<keyword evidence="5" id="KW-1185">Reference proteome</keyword>